<name>A0AAW4DML9_9LACO</name>
<comment type="caution">
    <text evidence="1">The sequence shown here is derived from an EMBL/GenBank/DDBJ whole genome shotgun (WGS) entry which is preliminary data.</text>
</comment>
<dbReference type="AlphaFoldDB" id="A0AAW4DML9"/>
<protein>
    <submittedName>
        <fullName evidence="1">Uncharacterized protein</fullName>
    </submittedName>
</protein>
<dbReference type="RefSeq" id="WP_005728284.1">
    <property type="nucleotide sequence ID" value="NZ_CAZZQI010000001.1"/>
</dbReference>
<dbReference type="Proteomes" id="UP001194414">
    <property type="component" value="Unassembled WGS sequence"/>
</dbReference>
<sequence>MKNPFNPTFGDIPQIFLKDNSDNETKNVDSIFYLGLDTEY</sequence>
<accession>A0AAW4DML9</accession>
<proteinExistence type="predicted"/>
<gene>
    <name evidence="1" type="ORF">HYQ56_1542</name>
</gene>
<reference evidence="1" key="1">
    <citation type="submission" date="2020-07" db="EMBL/GenBank/DDBJ databases">
        <title>Comparative genomics analyses of Lactobacillus crispatus isolated from different ecological niches.</title>
        <authorList>
            <person name="Mancino W."/>
            <person name="Mancabelli L."/>
            <person name="Lugli G.A."/>
            <person name="Milani C."/>
            <person name="Viappiani A."/>
            <person name="Anzalone R."/>
            <person name="Longhi G."/>
            <person name="Ventura M."/>
            <person name="Turroni F."/>
        </authorList>
    </citation>
    <scope>NUCLEOTIDE SEQUENCE</scope>
    <source>
        <strain evidence="1">LB65</strain>
    </source>
</reference>
<evidence type="ECO:0000313" key="1">
    <source>
        <dbReference type="EMBL" id="MBI1708556.1"/>
    </source>
</evidence>
<dbReference type="EMBL" id="JACCPP010000023">
    <property type="protein sequence ID" value="MBI1708556.1"/>
    <property type="molecule type" value="Genomic_DNA"/>
</dbReference>
<evidence type="ECO:0000313" key="2">
    <source>
        <dbReference type="Proteomes" id="UP001194414"/>
    </source>
</evidence>
<organism evidence="1 2">
    <name type="scientific">Lactobacillus crispatus</name>
    <dbReference type="NCBI Taxonomy" id="47770"/>
    <lineage>
        <taxon>Bacteria</taxon>
        <taxon>Bacillati</taxon>
        <taxon>Bacillota</taxon>
        <taxon>Bacilli</taxon>
        <taxon>Lactobacillales</taxon>
        <taxon>Lactobacillaceae</taxon>
        <taxon>Lactobacillus</taxon>
    </lineage>
</organism>